<evidence type="ECO:0000313" key="2">
    <source>
        <dbReference type="Proteomes" id="UP000694865"/>
    </source>
</evidence>
<dbReference type="RefSeq" id="XP_006821273.1">
    <property type="nucleotide sequence ID" value="XM_006821210.1"/>
</dbReference>
<protein>
    <submittedName>
        <fullName evidence="3">Uncharacterized protein LOC102806496</fullName>
    </submittedName>
</protein>
<dbReference type="InterPro" id="IPR000477">
    <property type="entry name" value="RT_dom"/>
</dbReference>
<dbReference type="GeneID" id="102806496"/>
<feature type="non-terminal residue" evidence="3">
    <location>
        <position position="1"/>
    </location>
</feature>
<evidence type="ECO:0000259" key="1">
    <source>
        <dbReference type="PROSITE" id="PS50878"/>
    </source>
</evidence>
<dbReference type="PANTHER" id="PTHR33050:SF8">
    <property type="entry name" value="REVERSE TRANSCRIPTASE DOMAIN-CONTAINING PROTEIN"/>
    <property type="match status" value="1"/>
</dbReference>
<dbReference type="SUPFAM" id="SSF56672">
    <property type="entry name" value="DNA/RNA polymerases"/>
    <property type="match status" value="1"/>
</dbReference>
<evidence type="ECO:0000313" key="3">
    <source>
        <dbReference type="RefSeq" id="XP_006821273.1"/>
    </source>
</evidence>
<dbReference type="PANTHER" id="PTHR33050">
    <property type="entry name" value="REVERSE TRANSCRIPTASE DOMAIN-CONTAINING PROTEIN"/>
    <property type="match status" value="1"/>
</dbReference>
<gene>
    <name evidence="3" type="primary">LOC102806496</name>
</gene>
<keyword evidence="2" id="KW-1185">Reference proteome</keyword>
<dbReference type="InterPro" id="IPR052055">
    <property type="entry name" value="Hepadnavirus_pol/RT"/>
</dbReference>
<reference evidence="3" key="1">
    <citation type="submission" date="2025-08" db="UniProtKB">
        <authorList>
            <consortium name="RefSeq"/>
        </authorList>
    </citation>
    <scope>IDENTIFICATION</scope>
    <source>
        <tissue evidence="3">Testes</tissue>
    </source>
</reference>
<dbReference type="InterPro" id="IPR043128">
    <property type="entry name" value="Rev_trsase/Diguanyl_cyclase"/>
</dbReference>
<dbReference type="CDD" id="cd09275">
    <property type="entry name" value="RNase_HI_RT_DIRS1"/>
    <property type="match status" value="1"/>
</dbReference>
<accession>A0ABM0MMN2</accession>
<dbReference type="Gene3D" id="3.10.10.10">
    <property type="entry name" value="HIV Type 1 Reverse Transcriptase, subunit A, domain 1"/>
    <property type="match status" value="1"/>
</dbReference>
<dbReference type="Gene3D" id="3.30.70.270">
    <property type="match status" value="1"/>
</dbReference>
<dbReference type="PROSITE" id="PS50878">
    <property type="entry name" value="RT_POL"/>
    <property type="match status" value="1"/>
</dbReference>
<proteinExistence type="predicted"/>
<feature type="non-terminal residue" evidence="3">
    <location>
        <position position="498"/>
    </location>
</feature>
<name>A0ABM0MMN2_SACKO</name>
<sequence length="498" mass="56204">LQEGFDTGINNPPLSTLICRNLLSARKQPEVVTEKIASEVKKGYLIGPFSSPPFANYRCSPIGVAEKKYSDKKRLIVDLSSPHDNADTPSINDLIDKVQFSLSYVKIDDAILAIQTMGRGALLCKTDITDAFKLIPIHPSLWHLYGIQWDSQFYFFVRLAFGSRSSPKIFDHLSTAVSWIAHHIYGISTIFHLLDDFLTVDPPSFDADRTMALLTLLFRRLNIPLAPHKTVGPTTCLEYLGIELDTLAMEARLPENKLNRMLSLVASFLARKSCTKRELLSLLGHLNFACRVVTPGRTFISRLIEISKGVKSLNYHVTLSQESKQDLLMWHQLLSNWNGVSMFLEAETTLASDMQLFTDASGIGHGGYFRGHWFNERWQHGLTLDSDPALSIAFQELYPIVVASVLWGHFWGRRRIMFNCDNMATVHIINKGRSKSPVIMKLMRRLVIMAASHSFMFQAQHIPGKLNTIADSLSRFQIQRFREVAPLADKSPCLIPSK</sequence>
<organism evidence="2 3">
    <name type="scientific">Saccoglossus kowalevskii</name>
    <name type="common">Acorn worm</name>
    <dbReference type="NCBI Taxonomy" id="10224"/>
    <lineage>
        <taxon>Eukaryota</taxon>
        <taxon>Metazoa</taxon>
        <taxon>Hemichordata</taxon>
        <taxon>Enteropneusta</taxon>
        <taxon>Harrimaniidae</taxon>
        <taxon>Saccoglossus</taxon>
    </lineage>
</organism>
<dbReference type="InterPro" id="IPR043502">
    <property type="entry name" value="DNA/RNA_pol_sf"/>
</dbReference>
<dbReference type="Proteomes" id="UP000694865">
    <property type="component" value="Unplaced"/>
</dbReference>
<feature type="domain" description="Reverse transcriptase" evidence="1">
    <location>
        <begin position="1"/>
        <end position="244"/>
    </location>
</feature>